<dbReference type="EMBL" id="VFOZ01000003">
    <property type="protein sequence ID" value="TQL87958.1"/>
    <property type="molecule type" value="Genomic_DNA"/>
</dbReference>
<evidence type="ECO:0000256" key="1">
    <source>
        <dbReference type="ARBA" id="ARBA00000085"/>
    </source>
</evidence>
<feature type="transmembrane region" description="Helical" evidence="10">
    <location>
        <begin position="160"/>
        <end position="185"/>
    </location>
</feature>
<feature type="region of interest" description="Disordered" evidence="9">
    <location>
        <begin position="358"/>
        <end position="377"/>
    </location>
</feature>
<keyword evidence="3" id="KW-0597">Phosphoprotein</keyword>
<organism evidence="12 13">
    <name type="scientific">Actinoallomurus bryophytorum</name>
    <dbReference type="NCBI Taxonomy" id="1490222"/>
    <lineage>
        <taxon>Bacteria</taxon>
        <taxon>Bacillati</taxon>
        <taxon>Actinomycetota</taxon>
        <taxon>Actinomycetes</taxon>
        <taxon>Streptosporangiales</taxon>
        <taxon>Thermomonosporaceae</taxon>
        <taxon>Actinoallomurus</taxon>
    </lineage>
</organism>
<dbReference type="InterPro" id="IPR036890">
    <property type="entry name" value="HATPase_C_sf"/>
</dbReference>
<keyword evidence="10" id="KW-1133">Transmembrane helix</keyword>
<name>A0A543BSZ8_9ACTN</name>
<evidence type="ECO:0000256" key="4">
    <source>
        <dbReference type="ARBA" id="ARBA00022679"/>
    </source>
</evidence>
<keyword evidence="10" id="KW-0472">Membrane</keyword>
<keyword evidence="13" id="KW-1185">Reference proteome</keyword>
<comment type="caution">
    <text evidence="12">The sequence shown here is derived from an EMBL/GenBank/DDBJ whole genome shotgun (WGS) entry which is preliminary data.</text>
</comment>
<keyword evidence="10" id="KW-0812">Transmembrane</keyword>
<feature type="transmembrane region" description="Helical" evidence="10">
    <location>
        <begin position="110"/>
        <end position="137"/>
    </location>
</feature>
<dbReference type="Gene3D" id="3.30.565.10">
    <property type="entry name" value="Histidine kinase-like ATPase, C-terminal domain"/>
    <property type="match status" value="1"/>
</dbReference>
<keyword evidence="5" id="KW-0547">Nucleotide-binding</keyword>
<protein>
    <recommendedName>
        <fullName evidence="2">histidine kinase</fullName>
        <ecNumber evidence="2">2.7.13.3</ecNumber>
    </recommendedName>
</protein>
<dbReference type="Proteomes" id="UP000316096">
    <property type="component" value="Unassembled WGS sequence"/>
</dbReference>
<gene>
    <name evidence="12" type="ORF">FB559_8570</name>
</gene>
<evidence type="ECO:0000256" key="10">
    <source>
        <dbReference type="SAM" id="Phobius"/>
    </source>
</evidence>
<proteinExistence type="predicted"/>
<keyword evidence="6 12" id="KW-0418">Kinase</keyword>
<feature type="transmembrane region" description="Helical" evidence="10">
    <location>
        <begin position="20"/>
        <end position="38"/>
    </location>
</feature>
<keyword evidence="7" id="KW-0067">ATP-binding</keyword>
<dbReference type="AlphaFoldDB" id="A0A543BSZ8"/>
<dbReference type="OrthoDB" id="227596at2"/>
<keyword evidence="4" id="KW-0808">Transferase</keyword>
<evidence type="ECO:0000256" key="6">
    <source>
        <dbReference type="ARBA" id="ARBA00022777"/>
    </source>
</evidence>
<reference evidence="12 13" key="1">
    <citation type="submission" date="2019-06" db="EMBL/GenBank/DDBJ databases">
        <title>Sequencing the genomes of 1000 actinobacteria strains.</title>
        <authorList>
            <person name="Klenk H.-P."/>
        </authorList>
    </citation>
    <scope>NUCLEOTIDE SEQUENCE [LARGE SCALE GENOMIC DNA]</scope>
    <source>
        <strain evidence="12 13">DSM 102200</strain>
    </source>
</reference>
<sequence>MRSVVRPLVSVSTYRRWTFLLGGTALLVPYLLIYAALASVTDSYRQQPARSVFESVTMLLAFVVISSAVAFVPAVRVLCRTAAETLLGVPLPEETAEGLRSWRSRRRTAVWWLLHIGFGGMTGFTVVVGVPAIIYLLEAPFTGHDLGRRLLGRPLPFEPWLSVTLALAALPAIIYLGAAVGAVFARLAPVLLGPSPADRLARLERQTEQLMERNRLARELHDSVGHALTVTTLQAAAAARLLDTDPDFARRALTAIEETGRTALEDLDHVLGLLREDASARTPQRTLADLDGLFDQTRSAGVGVDADIGRIEEIPPVVSREAYRIVQEGLTNALLHAGKVRVTVRLAVRGSRLELEMTNPAGVAPPGPPRTGGGRGLRGIRERVTILGGRMSAGADDGCWRVSVALPVVPWTGEPAGDRSDGGNDGIQRAGV</sequence>
<dbReference type="GO" id="GO:0000155">
    <property type="term" value="F:phosphorelay sensor kinase activity"/>
    <property type="evidence" value="ECO:0007669"/>
    <property type="project" value="InterPro"/>
</dbReference>
<evidence type="ECO:0000259" key="11">
    <source>
        <dbReference type="Pfam" id="PF07730"/>
    </source>
</evidence>
<evidence type="ECO:0000256" key="7">
    <source>
        <dbReference type="ARBA" id="ARBA00022840"/>
    </source>
</evidence>
<evidence type="ECO:0000256" key="5">
    <source>
        <dbReference type="ARBA" id="ARBA00022741"/>
    </source>
</evidence>
<comment type="catalytic activity">
    <reaction evidence="1">
        <text>ATP + protein L-histidine = ADP + protein N-phospho-L-histidine.</text>
        <dbReference type="EC" id="2.7.13.3"/>
    </reaction>
</comment>
<evidence type="ECO:0000313" key="13">
    <source>
        <dbReference type="Proteomes" id="UP000316096"/>
    </source>
</evidence>
<evidence type="ECO:0000313" key="12">
    <source>
        <dbReference type="EMBL" id="TQL87958.1"/>
    </source>
</evidence>
<dbReference type="Pfam" id="PF07730">
    <property type="entry name" value="HisKA_3"/>
    <property type="match status" value="1"/>
</dbReference>
<dbReference type="PANTHER" id="PTHR24421:SF10">
    <property type="entry name" value="NITRATE_NITRITE SENSOR PROTEIN NARQ"/>
    <property type="match status" value="1"/>
</dbReference>
<dbReference type="SUPFAM" id="SSF55874">
    <property type="entry name" value="ATPase domain of HSP90 chaperone/DNA topoisomerase II/histidine kinase"/>
    <property type="match status" value="1"/>
</dbReference>
<dbReference type="InterPro" id="IPR050482">
    <property type="entry name" value="Sensor_HK_TwoCompSys"/>
</dbReference>
<evidence type="ECO:0000256" key="8">
    <source>
        <dbReference type="ARBA" id="ARBA00023012"/>
    </source>
</evidence>
<keyword evidence="8" id="KW-0902">Two-component regulatory system</keyword>
<feature type="domain" description="Signal transduction histidine kinase subgroup 3 dimerisation and phosphoacceptor" evidence="11">
    <location>
        <begin position="212"/>
        <end position="277"/>
    </location>
</feature>
<dbReference type="GO" id="GO:0005524">
    <property type="term" value="F:ATP binding"/>
    <property type="evidence" value="ECO:0007669"/>
    <property type="project" value="UniProtKB-KW"/>
</dbReference>
<feature type="region of interest" description="Disordered" evidence="9">
    <location>
        <begin position="412"/>
        <end position="432"/>
    </location>
</feature>
<evidence type="ECO:0000256" key="9">
    <source>
        <dbReference type="SAM" id="MobiDB-lite"/>
    </source>
</evidence>
<dbReference type="RefSeq" id="WP_141963627.1">
    <property type="nucleotide sequence ID" value="NZ_VFOZ01000003.1"/>
</dbReference>
<evidence type="ECO:0000256" key="2">
    <source>
        <dbReference type="ARBA" id="ARBA00012438"/>
    </source>
</evidence>
<dbReference type="EC" id="2.7.13.3" evidence="2"/>
<feature type="transmembrane region" description="Helical" evidence="10">
    <location>
        <begin position="58"/>
        <end position="79"/>
    </location>
</feature>
<evidence type="ECO:0000256" key="3">
    <source>
        <dbReference type="ARBA" id="ARBA00022553"/>
    </source>
</evidence>
<dbReference type="PANTHER" id="PTHR24421">
    <property type="entry name" value="NITRATE/NITRITE SENSOR PROTEIN NARX-RELATED"/>
    <property type="match status" value="1"/>
</dbReference>
<dbReference type="Gene3D" id="1.20.5.1930">
    <property type="match status" value="1"/>
</dbReference>
<dbReference type="GO" id="GO:0046983">
    <property type="term" value="F:protein dimerization activity"/>
    <property type="evidence" value="ECO:0007669"/>
    <property type="project" value="InterPro"/>
</dbReference>
<dbReference type="GO" id="GO:0016020">
    <property type="term" value="C:membrane"/>
    <property type="evidence" value="ECO:0007669"/>
    <property type="project" value="InterPro"/>
</dbReference>
<accession>A0A543BSZ8</accession>
<dbReference type="InterPro" id="IPR011712">
    <property type="entry name" value="Sig_transdc_His_kin_sub3_dim/P"/>
</dbReference>